<protein>
    <recommendedName>
        <fullName evidence="4">Sporulation protein YtfJ</fullName>
    </recommendedName>
</protein>
<evidence type="ECO:0000313" key="3">
    <source>
        <dbReference type="Proteomes" id="UP001143480"/>
    </source>
</evidence>
<organism evidence="2 3">
    <name type="scientific">Dactylosporangium matsuzakiense</name>
    <dbReference type="NCBI Taxonomy" id="53360"/>
    <lineage>
        <taxon>Bacteria</taxon>
        <taxon>Bacillati</taxon>
        <taxon>Actinomycetota</taxon>
        <taxon>Actinomycetes</taxon>
        <taxon>Micromonosporales</taxon>
        <taxon>Micromonosporaceae</taxon>
        <taxon>Dactylosporangium</taxon>
    </lineage>
</organism>
<comment type="caution">
    <text evidence="2">The sequence shown here is derived from an EMBL/GenBank/DDBJ whole genome shotgun (WGS) entry which is preliminary data.</text>
</comment>
<keyword evidence="1" id="KW-0472">Membrane</keyword>
<keyword evidence="3" id="KW-1185">Reference proteome</keyword>
<dbReference type="Proteomes" id="UP001143480">
    <property type="component" value="Unassembled WGS sequence"/>
</dbReference>
<evidence type="ECO:0000256" key="1">
    <source>
        <dbReference type="SAM" id="Phobius"/>
    </source>
</evidence>
<reference evidence="2" key="1">
    <citation type="journal article" date="2014" name="Int. J. Syst. Evol. Microbiol.">
        <title>Complete genome sequence of Corynebacterium casei LMG S-19264T (=DSM 44701T), isolated from a smear-ripened cheese.</title>
        <authorList>
            <consortium name="US DOE Joint Genome Institute (JGI-PGF)"/>
            <person name="Walter F."/>
            <person name="Albersmeier A."/>
            <person name="Kalinowski J."/>
            <person name="Ruckert C."/>
        </authorList>
    </citation>
    <scope>NUCLEOTIDE SEQUENCE</scope>
    <source>
        <strain evidence="2">VKM Ac-1321</strain>
    </source>
</reference>
<evidence type="ECO:0008006" key="4">
    <source>
        <dbReference type="Google" id="ProtNLM"/>
    </source>
</evidence>
<gene>
    <name evidence="2" type="ORF">GCM10017581_063690</name>
</gene>
<keyword evidence="1" id="KW-0812">Transmembrane</keyword>
<feature type="transmembrane region" description="Helical" evidence="1">
    <location>
        <begin position="91"/>
        <end position="110"/>
    </location>
</feature>
<proteinExistence type="predicted"/>
<keyword evidence="1" id="KW-1133">Transmembrane helix</keyword>
<accession>A0A9W6KM45</accession>
<dbReference type="RefSeq" id="WP_271189708.1">
    <property type="nucleotide sequence ID" value="NZ_BSFP01000047.1"/>
</dbReference>
<reference evidence="2" key="2">
    <citation type="submission" date="2023-01" db="EMBL/GenBank/DDBJ databases">
        <authorList>
            <person name="Sun Q."/>
            <person name="Evtushenko L."/>
        </authorList>
    </citation>
    <scope>NUCLEOTIDE SEQUENCE</scope>
    <source>
        <strain evidence="2">VKM Ac-1321</strain>
    </source>
</reference>
<evidence type="ECO:0000313" key="2">
    <source>
        <dbReference type="EMBL" id="GLL04622.1"/>
    </source>
</evidence>
<dbReference type="EMBL" id="BSFP01000047">
    <property type="protein sequence ID" value="GLL04622.1"/>
    <property type="molecule type" value="Genomic_DNA"/>
</dbReference>
<name>A0A9W6KM45_9ACTN</name>
<sequence length="120" mass="12215">MNTAVHEDVATLLTLHEAVEQASVGRVFGTPITQDGVTVVPVAKIGGGGGAGEDEASGSGGGFGLAARPLGVFVIRGGKVRWQPAIDVNKVILGGQLVAVVALLVGRAFARYRAGHSRRC</sequence>
<dbReference type="AlphaFoldDB" id="A0A9W6KM45"/>